<dbReference type="OrthoDB" id="3000060at2759"/>
<proteinExistence type="predicted"/>
<protein>
    <submittedName>
        <fullName evidence="1">Uncharacterized protein</fullName>
    </submittedName>
</protein>
<evidence type="ECO:0000313" key="2">
    <source>
        <dbReference type="Proteomes" id="UP000566819"/>
    </source>
</evidence>
<gene>
    <name evidence="1" type="ORF">G7Y89_g1709</name>
</gene>
<organism evidence="1 2">
    <name type="scientific">Cudoniella acicularis</name>
    <dbReference type="NCBI Taxonomy" id="354080"/>
    <lineage>
        <taxon>Eukaryota</taxon>
        <taxon>Fungi</taxon>
        <taxon>Dikarya</taxon>
        <taxon>Ascomycota</taxon>
        <taxon>Pezizomycotina</taxon>
        <taxon>Leotiomycetes</taxon>
        <taxon>Helotiales</taxon>
        <taxon>Tricladiaceae</taxon>
        <taxon>Cudoniella</taxon>
    </lineage>
</organism>
<dbReference type="AlphaFoldDB" id="A0A8H4RUS3"/>
<name>A0A8H4RUS3_9HELO</name>
<evidence type="ECO:0000313" key="1">
    <source>
        <dbReference type="EMBL" id="KAF4636379.1"/>
    </source>
</evidence>
<accession>A0A8H4RUS3</accession>
<dbReference type="EMBL" id="JAAMPI010000069">
    <property type="protein sequence ID" value="KAF4636379.1"/>
    <property type="molecule type" value="Genomic_DNA"/>
</dbReference>
<sequence length="632" mass="70782">MASSSSSMLQPASFGGYGRQTGIYGGLEGVEFAARCPPDVQKDTRIVAVCGIPDFKAAPQEDGWFFSDFFLFYQMLGSRPELPNQLWLSSCSPSDLIRKHERYLHGPANGIAGDRRVVMNEKMLPKDEMKAGFRVFEPKNLLERFLGTLKSEIKEAARTKQPVLVLIFGHGEEKTSGIFIGCDEGGFLKLTRARLASVLQNEVQTTMILTSCYSGGWIMNPNLNEHFDVKPTFNHTFLTAAGSQNPSLSWSLSQTIGRQAGGSVFATCLLNSIITASDRTEGFYSGGKDYFEEFNDKGQPTGDMKGKLIKVREDGEGEHISLSMAALTQQIVYECEARYGSLWEIHKFSFAAQDDLWAKAWRKRTGLPLLNYKEKWESLPEAPLMKNIYPPAGPLTGSIMSKSPGALYNIVKVKATRYMDSNPGPDNGGCNTDCHPGFHKLVEGTRLEFDELYRLNEIVDYRQGQIGLAEIYCYALEIGVPEDRQVGQFDEFEWEGSQLIAKNGRSTERSKVAIDLLKRFYTIRGWVIQFDIFDSPLPRQGLDYTKPTAYLAARLAESPMPTQQIHKKLEDLLQNKLEEARRAARSPLGVAVLNQPEIKTMRGRLYKTVGKLKHRLRSLSPQKRSPRMEGGS</sequence>
<keyword evidence="2" id="KW-1185">Reference proteome</keyword>
<comment type="caution">
    <text evidence="1">The sequence shown here is derived from an EMBL/GenBank/DDBJ whole genome shotgun (WGS) entry which is preliminary data.</text>
</comment>
<reference evidence="1 2" key="1">
    <citation type="submission" date="2020-03" db="EMBL/GenBank/DDBJ databases">
        <title>Draft Genome Sequence of Cudoniella acicularis.</title>
        <authorList>
            <person name="Buettner E."/>
            <person name="Kellner H."/>
        </authorList>
    </citation>
    <scope>NUCLEOTIDE SEQUENCE [LARGE SCALE GENOMIC DNA]</scope>
    <source>
        <strain evidence="1 2">DSM 108380</strain>
    </source>
</reference>
<dbReference type="Proteomes" id="UP000566819">
    <property type="component" value="Unassembled WGS sequence"/>
</dbReference>